<dbReference type="EMBL" id="JBHLZP010000272">
    <property type="protein sequence ID" value="MFB9836385.1"/>
    <property type="molecule type" value="Genomic_DNA"/>
</dbReference>
<evidence type="ECO:0000313" key="2">
    <source>
        <dbReference type="EMBL" id="MFB9836385.1"/>
    </source>
</evidence>
<sequence length="76" mass="8087">MRATSDRAEPGPARKRAASAGPPEEYWLHEGGDVAPVEVLIRSERLATVRVKPLGDGGRELATVVKIENGLQAVSP</sequence>
<name>A0ABV5YMU4_9ACTN</name>
<gene>
    <name evidence="2" type="ORF">ACFFNX_29850</name>
</gene>
<evidence type="ECO:0000313" key="3">
    <source>
        <dbReference type="Proteomes" id="UP001589627"/>
    </source>
</evidence>
<comment type="caution">
    <text evidence="2">The sequence shown here is derived from an EMBL/GenBank/DDBJ whole genome shotgun (WGS) entry which is preliminary data.</text>
</comment>
<accession>A0ABV5YMU4</accession>
<dbReference type="RefSeq" id="WP_378209189.1">
    <property type="nucleotide sequence ID" value="NZ_JBHLZP010000272.1"/>
</dbReference>
<keyword evidence="3" id="KW-1185">Reference proteome</keyword>
<proteinExistence type="predicted"/>
<feature type="region of interest" description="Disordered" evidence="1">
    <location>
        <begin position="1"/>
        <end position="29"/>
    </location>
</feature>
<reference evidence="2 3" key="1">
    <citation type="submission" date="2024-09" db="EMBL/GenBank/DDBJ databases">
        <authorList>
            <person name="Sun Q."/>
            <person name="Mori K."/>
        </authorList>
    </citation>
    <scope>NUCLEOTIDE SEQUENCE [LARGE SCALE GENOMIC DNA]</scope>
    <source>
        <strain evidence="2 3">TBRC 0563</strain>
    </source>
</reference>
<evidence type="ECO:0000256" key="1">
    <source>
        <dbReference type="SAM" id="MobiDB-lite"/>
    </source>
</evidence>
<dbReference type="Proteomes" id="UP001589627">
    <property type="component" value="Unassembled WGS sequence"/>
</dbReference>
<protein>
    <submittedName>
        <fullName evidence="2">Uncharacterized protein</fullName>
    </submittedName>
</protein>
<organism evidence="2 3">
    <name type="scientific">Actinoallomurus acaciae</name>
    <dbReference type="NCBI Taxonomy" id="502577"/>
    <lineage>
        <taxon>Bacteria</taxon>
        <taxon>Bacillati</taxon>
        <taxon>Actinomycetota</taxon>
        <taxon>Actinomycetes</taxon>
        <taxon>Streptosporangiales</taxon>
        <taxon>Thermomonosporaceae</taxon>
        <taxon>Actinoallomurus</taxon>
    </lineage>
</organism>